<proteinExistence type="predicted"/>
<protein>
    <recommendedName>
        <fullName evidence="4">DUF4148 domain-containing protein</fullName>
    </recommendedName>
</protein>
<dbReference type="OrthoDB" id="5822755at2"/>
<accession>A0A2T3JGQ8</accession>
<gene>
    <name evidence="2" type="ORF">C9J12_12925</name>
</gene>
<feature type="signal peptide" evidence="1">
    <location>
        <begin position="1"/>
        <end position="22"/>
    </location>
</feature>
<sequence length="80" mass="8638">MKNSVKTTLTAFVLATSYNVAAADGDFTGNVSFEQPQAHATQAKHFINDGTPENYNSGIVITEKTSQPTFAEKLDSARDK</sequence>
<comment type="caution">
    <text evidence="2">The sequence shown here is derived from an EMBL/GenBank/DDBJ whole genome shotgun (WGS) entry which is preliminary data.</text>
</comment>
<evidence type="ECO:0000313" key="2">
    <source>
        <dbReference type="EMBL" id="PSU48113.1"/>
    </source>
</evidence>
<feature type="chain" id="PRO_5015641456" description="DUF4148 domain-containing protein" evidence="1">
    <location>
        <begin position="23"/>
        <end position="80"/>
    </location>
</feature>
<keyword evidence="1" id="KW-0732">Signal</keyword>
<evidence type="ECO:0008006" key="4">
    <source>
        <dbReference type="Google" id="ProtNLM"/>
    </source>
</evidence>
<dbReference type="EMBL" id="PYMJ01000011">
    <property type="protein sequence ID" value="PSU48113.1"/>
    <property type="molecule type" value="Genomic_DNA"/>
</dbReference>
<dbReference type="AlphaFoldDB" id="A0A2T3JGQ8"/>
<evidence type="ECO:0000256" key="1">
    <source>
        <dbReference type="SAM" id="SignalP"/>
    </source>
</evidence>
<name>A0A2T3JGQ8_9GAMM</name>
<reference evidence="2 3" key="1">
    <citation type="submission" date="2018-01" db="EMBL/GenBank/DDBJ databases">
        <title>Whole genome sequencing of Histamine producing bacteria.</title>
        <authorList>
            <person name="Butler K."/>
        </authorList>
    </citation>
    <scope>NUCLEOTIDE SEQUENCE [LARGE SCALE GENOMIC DNA]</scope>
    <source>
        <strain evidence="2 3">JCM 12947</strain>
    </source>
</reference>
<dbReference type="RefSeq" id="WP_107243097.1">
    <property type="nucleotide sequence ID" value="NZ_PYMJ01000011.1"/>
</dbReference>
<evidence type="ECO:0000313" key="3">
    <source>
        <dbReference type="Proteomes" id="UP000240987"/>
    </source>
</evidence>
<keyword evidence="3" id="KW-1185">Reference proteome</keyword>
<dbReference type="Proteomes" id="UP000240987">
    <property type="component" value="Unassembled WGS sequence"/>
</dbReference>
<organism evidence="2 3">
    <name type="scientific">Photobacterium frigidiphilum</name>
    <dbReference type="NCBI Taxonomy" id="264736"/>
    <lineage>
        <taxon>Bacteria</taxon>
        <taxon>Pseudomonadati</taxon>
        <taxon>Pseudomonadota</taxon>
        <taxon>Gammaproteobacteria</taxon>
        <taxon>Vibrionales</taxon>
        <taxon>Vibrionaceae</taxon>
        <taxon>Photobacterium</taxon>
    </lineage>
</organism>